<keyword evidence="2" id="KW-1185">Reference proteome</keyword>
<evidence type="ECO:0000313" key="2">
    <source>
        <dbReference type="Proteomes" id="UP000013909"/>
    </source>
</evidence>
<comment type="caution">
    <text evidence="1">The sequence shown here is derived from an EMBL/GenBank/DDBJ whole genome shotgun (WGS) entry which is preliminary data.</text>
</comment>
<organism evidence="1 2">
    <name type="scientific">Lunatimonas lonarensis</name>
    <dbReference type="NCBI Taxonomy" id="1232681"/>
    <lineage>
        <taxon>Bacteria</taxon>
        <taxon>Pseudomonadati</taxon>
        <taxon>Bacteroidota</taxon>
        <taxon>Cytophagia</taxon>
        <taxon>Cytophagales</taxon>
        <taxon>Cyclobacteriaceae</taxon>
    </lineage>
</organism>
<sequence>MYKEGFGFSKKEKAGLPTRVNLLHFLQKIIGQCPLFSWSEFDRFRRI</sequence>
<dbReference type="AlphaFoldDB" id="R7ZUP4"/>
<dbReference type="EMBL" id="AQHR01000049">
    <property type="protein sequence ID" value="EON77871.1"/>
    <property type="molecule type" value="Genomic_DNA"/>
</dbReference>
<protein>
    <submittedName>
        <fullName evidence="1">Uncharacterized protein</fullName>
    </submittedName>
</protein>
<name>R7ZUP4_9BACT</name>
<reference evidence="1 2" key="1">
    <citation type="submission" date="2013-02" db="EMBL/GenBank/DDBJ databases">
        <title>A novel strain isolated from Lonar lake, Maharashtra, India.</title>
        <authorList>
            <person name="Singh A."/>
        </authorList>
    </citation>
    <scope>NUCLEOTIDE SEQUENCE [LARGE SCALE GENOMIC DNA]</scope>
    <source>
        <strain evidence="1 2">AK24</strain>
    </source>
</reference>
<evidence type="ECO:0000313" key="1">
    <source>
        <dbReference type="EMBL" id="EON77871.1"/>
    </source>
</evidence>
<accession>R7ZUP4</accession>
<dbReference type="STRING" id="1232681.ADIS_1790"/>
<gene>
    <name evidence="1" type="ORF">ADIS_1790</name>
</gene>
<dbReference type="Proteomes" id="UP000013909">
    <property type="component" value="Unassembled WGS sequence"/>
</dbReference>
<proteinExistence type="predicted"/>